<proteinExistence type="predicted"/>
<evidence type="ECO:0000313" key="2">
    <source>
        <dbReference type="Proteomes" id="UP000286270"/>
    </source>
</evidence>
<sequence length="59" mass="7249">MNTTTNSAIFFQTFLYNSYNQHYKETHFIYTKKRIRSTQKLRSICLTKYNKVKNKQTYN</sequence>
<gene>
    <name evidence="1" type="ORF">DWW08_21985</name>
</gene>
<organism evidence="1 2">
    <name type="scientific">Bacteroides fragilis</name>
    <dbReference type="NCBI Taxonomy" id="817"/>
    <lineage>
        <taxon>Bacteria</taxon>
        <taxon>Pseudomonadati</taxon>
        <taxon>Bacteroidota</taxon>
        <taxon>Bacteroidia</taxon>
        <taxon>Bacteroidales</taxon>
        <taxon>Bacteroidaceae</taxon>
        <taxon>Bacteroides</taxon>
    </lineage>
</organism>
<dbReference type="AlphaFoldDB" id="A0A412XRG7"/>
<dbReference type="EMBL" id="QRZH01000029">
    <property type="protein sequence ID" value="RGV47793.1"/>
    <property type="molecule type" value="Genomic_DNA"/>
</dbReference>
<name>A0A412XRG7_BACFG</name>
<protein>
    <submittedName>
        <fullName evidence="1">Uncharacterized protein</fullName>
    </submittedName>
</protein>
<comment type="caution">
    <text evidence="1">The sequence shown here is derived from an EMBL/GenBank/DDBJ whole genome shotgun (WGS) entry which is preliminary data.</text>
</comment>
<accession>A0A412XRG7</accession>
<reference evidence="1 2" key="1">
    <citation type="submission" date="2018-08" db="EMBL/GenBank/DDBJ databases">
        <title>A genome reference for cultivated species of the human gut microbiota.</title>
        <authorList>
            <person name="Zou Y."/>
            <person name="Xue W."/>
            <person name="Luo G."/>
        </authorList>
    </citation>
    <scope>NUCLEOTIDE SEQUENCE [LARGE SCALE GENOMIC DNA]</scope>
    <source>
        <strain evidence="1 2">AF14-26</strain>
    </source>
</reference>
<evidence type="ECO:0000313" key="1">
    <source>
        <dbReference type="EMBL" id="RGV47793.1"/>
    </source>
</evidence>
<dbReference type="Proteomes" id="UP000286270">
    <property type="component" value="Unassembled WGS sequence"/>
</dbReference>